<proteinExistence type="predicted"/>
<protein>
    <submittedName>
        <fullName evidence="1">Glycine reductase</fullName>
    </submittedName>
</protein>
<evidence type="ECO:0000313" key="2">
    <source>
        <dbReference type="Proteomes" id="UP000831607"/>
    </source>
</evidence>
<reference evidence="1 2" key="1">
    <citation type="submission" date="2020-11" db="EMBL/GenBank/DDBJ databases">
        <title>Algicoccus daihaiensis sp.nov., isolated from Daihai Lake in Inner Mongolia.</title>
        <authorList>
            <person name="Kai J."/>
        </authorList>
    </citation>
    <scope>NUCLEOTIDE SEQUENCE [LARGE SCALE GENOMIC DNA]</scope>
    <source>
        <strain evidence="2">f23</strain>
    </source>
</reference>
<gene>
    <name evidence="1" type="ORF">DHf2319_09610</name>
</gene>
<evidence type="ECO:0000313" key="1">
    <source>
        <dbReference type="EMBL" id="UOD49713.1"/>
    </source>
</evidence>
<keyword evidence="2" id="KW-1185">Reference proteome</keyword>
<sequence length="323" mass="35580">MSNSCDPSAFAFDDEQDVPIGYMERTRAWYLALGYNNPYRWAHYREVPFVKLAKPLHESVVGLITTASPFDPEKGPQGPGAPYNARAKFYEVYSGDTALSHDVRIAHVAIDRQHTTMTDSGSWFPLPLLREFAAEGVIGRLASRFHGAPTNRSQRHTLSVDCPELLRRCQADGLDAVVLVANCPVCHQTLSLVARYLEANGIATVLMGCAKDIVEHCGVPRFLFSDFPLGNAAGKPHDLVSQRETLRLALDLLASAPAARTTVQSPQRWSDSADWKLDYSNPERVSPQELARLRAEADQAKAEIARKKAELDGSVLSPDKGKP</sequence>
<organism evidence="1 2">
    <name type="scientific">Orrella daihaiensis</name>
    <dbReference type="NCBI Taxonomy" id="2782176"/>
    <lineage>
        <taxon>Bacteria</taxon>
        <taxon>Pseudomonadati</taxon>
        <taxon>Pseudomonadota</taxon>
        <taxon>Betaproteobacteria</taxon>
        <taxon>Burkholderiales</taxon>
        <taxon>Alcaligenaceae</taxon>
        <taxon>Orrella</taxon>
    </lineage>
</organism>
<name>A0ABY4AIF6_9BURK</name>
<accession>A0ABY4AIF6</accession>
<dbReference type="EMBL" id="CP063982">
    <property type="protein sequence ID" value="UOD49713.1"/>
    <property type="molecule type" value="Genomic_DNA"/>
</dbReference>
<dbReference type="Proteomes" id="UP000831607">
    <property type="component" value="Chromosome"/>
</dbReference>
<dbReference type="RefSeq" id="WP_243477950.1">
    <property type="nucleotide sequence ID" value="NZ_CP063982.1"/>
</dbReference>